<gene>
    <name evidence="1" type="ORF">An07g05540</name>
</gene>
<dbReference type="KEGG" id="ang:An07g05540"/>
<dbReference type="GeneID" id="84591409"/>
<dbReference type="VEuPathDB" id="FungiDB:An07g05540"/>
<reference evidence="1" key="2">
    <citation type="submission" date="2025-08" db="UniProtKB">
        <authorList>
            <consortium name="RefSeq"/>
        </authorList>
    </citation>
    <scope>IDENTIFICATION</scope>
</reference>
<evidence type="ECO:0000313" key="1">
    <source>
        <dbReference type="RefSeq" id="XP_059600957.1"/>
    </source>
</evidence>
<protein>
    <submittedName>
        <fullName evidence="1">Uncharacterized protein</fullName>
    </submittedName>
</protein>
<organism evidence="1">
    <name type="scientific">Aspergillus niger</name>
    <dbReference type="NCBI Taxonomy" id="5061"/>
    <lineage>
        <taxon>Eukaryota</taxon>
        <taxon>Fungi</taxon>
        <taxon>Dikarya</taxon>
        <taxon>Ascomycota</taxon>
        <taxon>Pezizomycotina</taxon>
        <taxon>Eurotiomycetes</taxon>
        <taxon>Eurotiomycetidae</taxon>
        <taxon>Eurotiales</taxon>
        <taxon>Aspergillaceae</taxon>
        <taxon>Aspergillus</taxon>
        <taxon>Aspergillus subgen. Circumdati</taxon>
    </lineage>
</organism>
<reference evidence="1" key="1">
    <citation type="submission" date="2025-02" db="EMBL/GenBank/DDBJ databases">
        <authorList>
            <consortium name="NCBI Genome Project"/>
        </authorList>
    </citation>
    <scope>NUCLEOTIDE SEQUENCE</scope>
</reference>
<proteinExistence type="predicted"/>
<sequence length="55" mass="5756">MESGFGDERDWGGVGMMVDACMRAARREAGRATGGWRVFVGICIVGILGCCTVSG</sequence>
<name>A0AAJ8BNJ1_ASPNG</name>
<dbReference type="AlphaFoldDB" id="A0AAJ8BNJ1"/>
<accession>A0AAJ8BNJ1</accession>
<dbReference type="RefSeq" id="XP_059600957.1">
    <property type="nucleotide sequence ID" value="XM_059748481.1"/>
</dbReference>